<dbReference type="Proteomes" id="UP000000374">
    <property type="component" value="Chromosome"/>
</dbReference>
<dbReference type="InterPro" id="IPR017556">
    <property type="entry name" value="Malonate_beta"/>
</dbReference>
<dbReference type="PRINTS" id="PR01070">
    <property type="entry name" value="ACCCTRFRASEB"/>
</dbReference>
<dbReference type="GO" id="GO:0006633">
    <property type="term" value="P:fatty acid biosynthetic process"/>
    <property type="evidence" value="ECO:0007669"/>
    <property type="project" value="InterPro"/>
</dbReference>
<dbReference type="InterPro" id="IPR029045">
    <property type="entry name" value="ClpP/crotonase-like_dom_sf"/>
</dbReference>
<dbReference type="AlphaFoldDB" id="A1WLX3"/>
<dbReference type="GO" id="GO:0016740">
    <property type="term" value="F:transferase activity"/>
    <property type="evidence" value="ECO:0007669"/>
    <property type="project" value="UniProtKB-KW"/>
</dbReference>
<dbReference type="GeneID" id="76461381"/>
<proteinExistence type="predicted"/>
<protein>
    <submittedName>
        <fullName evidence="3">Acetyl-CoA carboxylase beta subunit</fullName>
    </submittedName>
</protein>
<dbReference type="PANTHER" id="PTHR42995">
    <property type="entry name" value="ACETYL-COENZYME A CARBOXYLASE CARBOXYL TRANSFERASE SUBUNIT BETA, CHLOROPLASTIC"/>
    <property type="match status" value="1"/>
</dbReference>
<accession>A1WLX3</accession>
<evidence type="ECO:0000313" key="3">
    <source>
        <dbReference type="EMBL" id="ABM58630.1"/>
    </source>
</evidence>
<organism evidence="3 4">
    <name type="scientific">Verminephrobacter eiseniae (strain EF01-2)</name>
    <dbReference type="NCBI Taxonomy" id="391735"/>
    <lineage>
        <taxon>Bacteria</taxon>
        <taxon>Pseudomonadati</taxon>
        <taxon>Pseudomonadota</taxon>
        <taxon>Betaproteobacteria</taxon>
        <taxon>Burkholderiales</taxon>
        <taxon>Comamonadaceae</taxon>
        <taxon>Verminephrobacter</taxon>
    </lineage>
</organism>
<sequence>MPAASYYESNARQRVRGLFDDGTVVEILPPQARVTSPHLAALGMPVALDDGVMTGSARLDGRPVLFAAEEPAFMGGSVGEVHGAKLTGLLLRAARDRPDAVVLLWDTGGVRLHEANAGLIAISEIQRALFQARAAGVPVIAVCAGANGCYGGLGIVARSCDHIVMTEEGRHSVSGPEVIESQQGVEEFDASDRALVWRTMGGKHRYLIGEASSFALDSIADLRRAVAVLIERPAPLTLETVQREHAALARRLRRFGGASDATEVWALLGVADPAGLPMLDEQDFVALADTLRERCDD</sequence>
<dbReference type="GO" id="GO:0016831">
    <property type="term" value="F:carboxy-lyase activity"/>
    <property type="evidence" value="ECO:0007669"/>
    <property type="project" value="InterPro"/>
</dbReference>
<dbReference type="GO" id="GO:0003989">
    <property type="term" value="F:acetyl-CoA carboxylase activity"/>
    <property type="evidence" value="ECO:0007669"/>
    <property type="project" value="InterPro"/>
</dbReference>
<dbReference type="InterPro" id="IPR000438">
    <property type="entry name" value="Acetyl_CoA_COase_Trfase_b_su"/>
</dbReference>
<dbReference type="NCBIfam" id="NF005530">
    <property type="entry name" value="PRK07189.1"/>
    <property type="match status" value="1"/>
</dbReference>
<reference evidence="4" key="1">
    <citation type="submission" date="2006-12" db="EMBL/GenBank/DDBJ databases">
        <title>Complete sequence of chromosome 1 of Verminephrobacter eiseniae EF01-2.</title>
        <authorList>
            <person name="Copeland A."/>
            <person name="Lucas S."/>
            <person name="Lapidus A."/>
            <person name="Barry K."/>
            <person name="Detter J.C."/>
            <person name="Glavina del Rio T."/>
            <person name="Dalin E."/>
            <person name="Tice H."/>
            <person name="Pitluck S."/>
            <person name="Chertkov O."/>
            <person name="Brettin T."/>
            <person name="Bruce D."/>
            <person name="Han C."/>
            <person name="Tapia R."/>
            <person name="Gilna P."/>
            <person name="Schmutz J."/>
            <person name="Larimer F."/>
            <person name="Land M."/>
            <person name="Hauser L."/>
            <person name="Kyrpides N."/>
            <person name="Kim E."/>
            <person name="Stahl D."/>
            <person name="Richardson P."/>
        </authorList>
    </citation>
    <scope>NUCLEOTIDE SEQUENCE [LARGE SCALE GENOMIC DNA]</scope>
    <source>
        <strain evidence="4">EF01-2</strain>
    </source>
</reference>
<gene>
    <name evidence="3" type="ordered locus">Veis_2894</name>
</gene>
<keyword evidence="4" id="KW-1185">Reference proteome</keyword>
<dbReference type="GO" id="GO:0009317">
    <property type="term" value="C:acetyl-CoA carboxylase complex"/>
    <property type="evidence" value="ECO:0007669"/>
    <property type="project" value="InterPro"/>
</dbReference>
<dbReference type="GO" id="GO:0005975">
    <property type="term" value="P:carbohydrate metabolic process"/>
    <property type="evidence" value="ECO:0007669"/>
    <property type="project" value="InterPro"/>
</dbReference>
<feature type="domain" description="CoA carboxyltransferase N-terminal" evidence="2">
    <location>
        <begin position="1"/>
        <end position="238"/>
    </location>
</feature>
<dbReference type="KEGG" id="vei:Veis_2894"/>
<dbReference type="GO" id="GO:2001295">
    <property type="term" value="P:malonyl-CoA biosynthetic process"/>
    <property type="evidence" value="ECO:0007669"/>
    <property type="project" value="TreeGrafter"/>
</dbReference>
<dbReference type="InterPro" id="IPR011762">
    <property type="entry name" value="COA_CT_N"/>
</dbReference>
<dbReference type="PANTHER" id="PTHR42995:SF1">
    <property type="entry name" value="MALONATE DECARBOXYLASE BETA SUBUNIT"/>
    <property type="match status" value="1"/>
</dbReference>
<dbReference type="eggNOG" id="COG4799">
    <property type="taxonomic scope" value="Bacteria"/>
</dbReference>
<dbReference type="Pfam" id="PF01039">
    <property type="entry name" value="Carboxyl_trans"/>
    <property type="match status" value="1"/>
</dbReference>
<dbReference type="RefSeq" id="WP_011810626.1">
    <property type="nucleotide sequence ID" value="NC_008786.1"/>
</dbReference>
<evidence type="ECO:0000313" key="4">
    <source>
        <dbReference type="Proteomes" id="UP000000374"/>
    </source>
</evidence>
<keyword evidence="1" id="KW-0808">Transferase</keyword>
<evidence type="ECO:0000259" key="2">
    <source>
        <dbReference type="PROSITE" id="PS50980"/>
    </source>
</evidence>
<dbReference type="Gene3D" id="3.90.226.10">
    <property type="entry name" value="2-enoyl-CoA Hydratase, Chain A, domain 1"/>
    <property type="match status" value="1"/>
</dbReference>
<dbReference type="NCBIfam" id="TIGR03133">
    <property type="entry name" value="malonate_beta"/>
    <property type="match status" value="1"/>
</dbReference>
<name>A1WLX3_VEREI</name>
<dbReference type="EMBL" id="CP000542">
    <property type="protein sequence ID" value="ABM58630.1"/>
    <property type="molecule type" value="Genomic_DNA"/>
</dbReference>
<dbReference type="InterPro" id="IPR034733">
    <property type="entry name" value="AcCoA_carboxyl_beta"/>
</dbReference>
<evidence type="ECO:0000256" key="1">
    <source>
        <dbReference type="ARBA" id="ARBA00022679"/>
    </source>
</evidence>
<dbReference type="OrthoDB" id="5502755at2"/>
<dbReference type="HOGENOM" id="CLU_058025_0_0_4"/>
<dbReference type="STRING" id="391735.Veis_2894"/>
<dbReference type="PROSITE" id="PS50980">
    <property type="entry name" value="COA_CT_NTER"/>
    <property type="match status" value="1"/>
</dbReference>
<dbReference type="SUPFAM" id="SSF52096">
    <property type="entry name" value="ClpP/crotonase"/>
    <property type="match status" value="1"/>
</dbReference>